<evidence type="ECO:0000256" key="2">
    <source>
        <dbReference type="ARBA" id="ARBA00022692"/>
    </source>
</evidence>
<evidence type="ECO:0000256" key="3">
    <source>
        <dbReference type="ARBA" id="ARBA00022989"/>
    </source>
</evidence>
<feature type="transmembrane region" description="Helical" evidence="6">
    <location>
        <begin position="335"/>
        <end position="359"/>
    </location>
</feature>
<keyword evidence="9" id="KW-1185">Reference proteome</keyword>
<protein>
    <submittedName>
        <fullName evidence="8">Major facilitator superfamily</fullName>
    </submittedName>
</protein>
<keyword evidence="2 6" id="KW-0812">Transmembrane</keyword>
<dbReference type="OMA" id="DIKHNGP"/>
<dbReference type="InterPro" id="IPR020846">
    <property type="entry name" value="MFS_dom"/>
</dbReference>
<organism evidence="9">
    <name type="scientific">Micromonas pusilla (strain CCMP1545)</name>
    <name type="common">Picoplanktonic green alga</name>
    <dbReference type="NCBI Taxonomy" id="564608"/>
    <lineage>
        <taxon>Eukaryota</taxon>
        <taxon>Viridiplantae</taxon>
        <taxon>Chlorophyta</taxon>
        <taxon>Mamiellophyceae</taxon>
        <taxon>Mamiellales</taxon>
        <taxon>Mamiellaceae</taxon>
        <taxon>Micromonas</taxon>
    </lineage>
</organism>
<feature type="transmembrane region" description="Helical" evidence="6">
    <location>
        <begin position="371"/>
        <end position="396"/>
    </location>
</feature>
<dbReference type="Gene3D" id="1.20.1250.20">
    <property type="entry name" value="MFS general substrate transporter like domains"/>
    <property type="match status" value="2"/>
</dbReference>
<dbReference type="EMBL" id="GG663737">
    <property type="protein sequence ID" value="EEH58509.1"/>
    <property type="molecule type" value="Genomic_DNA"/>
</dbReference>
<dbReference type="InterPro" id="IPR011701">
    <property type="entry name" value="MFS"/>
</dbReference>
<dbReference type="GeneID" id="9682761"/>
<dbReference type="GO" id="GO:0016020">
    <property type="term" value="C:membrane"/>
    <property type="evidence" value="ECO:0007669"/>
    <property type="project" value="UniProtKB-SubCell"/>
</dbReference>
<feature type="transmembrane region" description="Helical" evidence="6">
    <location>
        <begin position="77"/>
        <end position="101"/>
    </location>
</feature>
<dbReference type="PANTHER" id="PTHR11662">
    <property type="entry name" value="SOLUTE CARRIER FAMILY 17"/>
    <property type="match status" value="1"/>
</dbReference>
<feature type="transmembrane region" description="Helical" evidence="6">
    <location>
        <begin position="303"/>
        <end position="323"/>
    </location>
</feature>
<feature type="transmembrane region" description="Helical" evidence="6">
    <location>
        <begin position="229"/>
        <end position="250"/>
    </location>
</feature>
<dbReference type="eggNOG" id="KOG2532">
    <property type="taxonomic scope" value="Eukaryota"/>
</dbReference>
<dbReference type="PROSITE" id="PS50850">
    <property type="entry name" value="MFS"/>
    <property type="match status" value="1"/>
</dbReference>
<evidence type="ECO:0000256" key="6">
    <source>
        <dbReference type="SAM" id="Phobius"/>
    </source>
</evidence>
<evidence type="ECO:0000259" key="7">
    <source>
        <dbReference type="PROSITE" id="PS50850"/>
    </source>
</evidence>
<feature type="transmembrane region" description="Helical" evidence="6">
    <location>
        <begin position="402"/>
        <end position="424"/>
    </location>
</feature>
<name>C1MM25_MICPC</name>
<evidence type="ECO:0000256" key="4">
    <source>
        <dbReference type="ARBA" id="ARBA00023136"/>
    </source>
</evidence>
<dbReference type="Pfam" id="PF07690">
    <property type="entry name" value="MFS_1"/>
    <property type="match status" value="1"/>
</dbReference>
<reference evidence="8 9" key="1">
    <citation type="journal article" date="2009" name="Science">
        <title>Green evolution and dynamic adaptations revealed by genomes of the marine picoeukaryotes Micromonas.</title>
        <authorList>
            <person name="Worden A.Z."/>
            <person name="Lee J.H."/>
            <person name="Mock T."/>
            <person name="Rouze P."/>
            <person name="Simmons M.P."/>
            <person name="Aerts A.L."/>
            <person name="Allen A.E."/>
            <person name="Cuvelier M.L."/>
            <person name="Derelle E."/>
            <person name="Everett M.V."/>
            <person name="Foulon E."/>
            <person name="Grimwood J."/>
            <person name="Gundlach H."/>
            <person name="Henrissat B."/>
            <person name="Napoli C."/>
            <person name="McDonald S.M."/>
            <person name="Parker M.S."/>
            <person name="Rombauts S."/>
            <person name="Salamov A."/>
            <person name="Von Dassow P."/>
            <person name="Badger J.H."/>
            <person name="Coutinho P.M."/>
            <person name="Demir E."/>
            <person name="Dubchak I."/>
            <person name="Gentemann C."/>
            <person name="Eikrem W."/>
            <person name="Gready J.E."/>
            <person name="John U."/>
            <person name="Lanier W."/>
            <person name="Lindquist E.A."/>
            <person name="Lucas S."/>
            <person name="Mayer K.F."/>
            <person name="Moreau H."/>
            <person name="Not F."/>
            <person name="Otillar R."/>
            <person name="Panaud O."/>
            <person name="Pangilinan J."/>
            <person name="Paulsen I."/>
            <person name="Piegu B."/>
            <person name="Poliakov A."/>
            <person name="Robbens S."/>
            <person name="Schmutz J."/>
            <person name="Toulza E."/>
            <person name="Wyss T."/>
            <person name="Zelensky A."/>
            <person name="Zhou K."/>
            <person name="Armbrust E.V."/>
            <person name="Bhattacharya D."/>
            <person name="Goodenough U.W."/>
            <person name="Van de Peer Y."/>
            <person name="Grigoriev I.V."/>
        </authorList>
    </citation>
    <scope>NUCLEOTIDE SEQUENCE [LARGE SCALE GENOMIC DNA]</scope>
    <source>
        <strain evidence="8 9">CCMP1545</strain>
    </source>
</reference>
<dbReference type="InterPro" id="IPR036259">
    <property type="entry name" value="MFS_trans_sf"/>
</dbReference>
<feature type="domain" description="Major facilitator superfamily (MFS) profile" evidence="7">
    <location>
        <begin position="12"/>
        <end position="429"/>
    </location>
</feature>
<dbReference type="InterPro" id="IPR050382">
    <property type="entry name" value="MFS_Na/Anion_cotransporter"/>
</dbReference>
<dbReference type="GO" id="GO:0022857">
    <property type="term" value="F:transmembrane transporter activity"/>
    <property type="evidence" value="ECO:0007669"/>
    <property type="project" value="InterPro"/>
</dbReference>
<proteinExistence type="inferred from homology"/>
<evidence type="ECO:0000256" key="1">
    <source>
        <dbReference type="ARBA" id="ARBA00004141"/>
    </source>
</evidence>
<comment type="subcellular location">
    <subcellularLocation>
        <location evidence="1">Membrane</location>
        <topology evidence="1">Multi-pass membrane protein</topology>
    </subcellularLocation>
</comment>
<keyword evidence="3 6" id="KW-1133">Transmembrane helix</keyword>
<dbReference type="Proteomes" id="UP000001876">
    <property type="component" value="Unassembled WGS sequence"/>
</dbReference>
<feature type="transmembrane region" description="Helical" evidence="6">
    <location>
        <begin position="270"/>
        <end position="291"/>
    </location>
</feature>
<comment type="similarity">
    <text evidence="5">Belongs to the major facilitator superfamily. Sodium/anion cotransporter (TC 2.A.1.14) family.</text>
</comment>
<evidence type="ECO:0000313" key="9">
    <source>
        <dbReference type="Proteomes" id="UP000001876"/>
    </source>
</evidence>
<accession>C1MM25</accession>
<dbReference type="PANTHER" id="PTHR11662:SF243">
    <property type="entry name" value="ANION TRANSPORTER 6, CHLOROPLASTIC-RELATED"/>
    <property type="match status" value="1"/>
</dbReference>
<feature type="transmembrane region" description="Helical" evidence="6">
    <location>
        <begin position="160"/>
        <end position="188"/>
    </location>
</feature>
<dbReference type="STRING" id="564608.C1MM25"/>
<dbReference type="KEGG" id="mpp:MICPUCDRAFT_25749"/>
<evidence type="ECO:0000256" key="5">
    <source>
        <dbReference type="ARBA" id="ARBA00024362"/>
    </source>
</evidence>
<dbReference type="RefSeq" id="XP_003056864.1">
    <property type="nucleotide sequence ID" value="XM_003056818.1"/>
</dbReference>
<sequence>MTPEGEKKRWSMIFALFCAFVLCNLDKVNMSVAIVPMAQSFGWTSIEKGLVQSAFFWGYAFTQIPGGYLASKYGGKFVLFAGVMLWSFGTLIAPACAHFSFTALLVSRFLVGLGEGVAPSAATGVLAKGVPGSQRSAAVTATFGGLDVGSLSGLIVAPPIILFLGGWAAVFYLFGALGFIWGAWWALCYMRDKSTDARDTPEEVAAKAAAPEKAEDPIPWGAFFKNKSFWALMAAHFTWNYFSYGLLAWLPSFLSSALNVSLSKSSFLSILPYLATVGMTLIVAPTAAKLEAGGMTRTNVRKLSQTLCFTGGAVCLSAVAFVVNSTPPEAVTQTTVITIMTLLSIGFGLGAWVRTGLFCGHQDISPKYASIMLGTTNTLAAVASTLSTFFTGYFFSITGGNWALSLFLPIAFFQVVSTLIFMMWDSTPVDFDAIQAEGKLKAA</sequence>
<dbReference type="SUPFAM" id="SSF103473">
    <property type="entry name" value="MFS general substrate transporter"/>
    <property type="match status" value="1"/>
</dbReference>
<keyword evidence="4 6" id="KW-0472">Membrane</keyword>
<dbReference type="OrthoDB" id="2250022at2759"/>
<dbReference type="AlphaFoldDB" id="C1MM25"/>
<gene>
    <name evidence="8" type="ORF">MICPUCDRAFT_25749</name>
</gene>
<evidence type="ECO:0000313" key="8">
    <source>
        <dbReference type="EMBL" id="EEH58509.1"/>
    </source>
</evidence>